<comment type="caution">
    <text evidence="14">The sequence shown here is derived from an EMBL/GenBank/DDBJ whole genome shotgun (WGS) entry which is preliminary data.</text>
</comment>
<dbReference type="PANTHER" id="PTHR43452">
    <property type="entry name" value="PYRUVATE DECARBOXYLASE"/>
    <property type="match status" value="1"/>
</dbReference>
<dbReference type="CDD" id="cd07038">
    <property type="entry name" value="TPP_PYR_PDC_IPDC_like"/>
    <property type="match status" value="1"/>
</dbReference>
<proteinExistence type="inferred from homology"/>
<dbReference type="Gene3D" id="3.40.50.970">
    <property type="match status" value="2"/>
</dbReference>
<dbReference type="Proteomes" id="UP001203880">
    <property type="component" value="Unassembled WGS sequence"/>
</dbReference>
<reference evidence="14" key="1">
    <citation type="submission" date="2022-05" db="EMBL/GenBank/DDBJ databases">
        <authorList>
            <person name="Park J.-S."/>
        </authorList>
    </citation>
    <scope>NUCLEOTIDE SEQUENCE</scope>
    <source>
        <strain evidence="14">2012CJ41-6</strain>
    </source>
</reference>
<evidence type="ECO:0000256" key="4">
    <source>
        <dbReference type="ARBA" id="ARBA00013202"/>
    </source>
</evidence>
<dbReference type="Pfam" id="PF02776">
    <property type="entry name" value="TPP_enzyme_N"/>
    <property type="match status" value="1"/>
</dbReference>
<keyword evidence="15" id="KW-1185">Reference proteome</keyword>
<evidence type="ECO:0000313" key="15">
    <source>
        <dbReference type="Proteomes" id="UP001203880"/>
    </source>
</evidence>
<dbReference type="InterPro" id="IPR029035">
    <property type="entry name" value="DHS-like_NAD/FAD-binding_dom"/>
</dbReference>
<dbReference type="EMBL" id="JAMFMB010000020">
    <property type="protein sequence ID" value="MCL6284939.1"/>
    <property type="molecule type" value="Genomic_DNA"/>
</dbReference>
<dbReference type="InterPro" id="IPR011766">
    <property type="entry name" value="TPP_enzyme_TPP-bd"/>
</dbReference>
<evidence type="ECO:0000256" key="2">
    <source>
        <dbReference type="ARBA" id="ARBA00001964"/>
    </source>
</evidence>
<dbReference type="PANTHER" id="PTHR43452:SF1">
    <property type="entry name" value="PYRUVATE DECARBOXYLASE C186.09-RELATED"/>
    <property type="match status" value="1"/>
</dbReference>
<dbReference type="Gene3D" id="3.40.50.1220">
    <property type="entry name" value="TPP-binding domain"/>
    <property type="match status" value="1"/>
</dbReference>
<accession>A0ABT0Q4Z3</accession>
<sequence>MASEHWTVGSYLARRLQEAGIGDYFAVPGDYNLVLLDELLSNPDLRMISCCNELNAGYAADGYARATGGPSAVVVTFSVGGLSLLNAVAGAFAEDVPMIAISGGPNTNSEAEWEYLHHTLGEVDYGYQREIFDRVTAEAVRIHHPSLAPVAIDRAIDTAMLRRKPVYIEIASNIANAPTSEPIARSFARQVTSDPNSLAAAVDHAATVLNAAARPVLIAGSKTRAARAEPALRELAKACGYAQAAMPNAKSFLSEAHQNYMGIYWGPVSTPGCGEIVDAADALLFAGPVFTDYTTTGHQLGFNKSRAVIAHPTSAQLGETNYSNVRMDEFLEALTGRLTPNDGAVKAFERVRTPRHLPAPGAADTPLTVRQLFARIQSMLEGDSTLLVETGDSWFNGMDIDLPDGARFEIQMQYGSIGWSVGATLGYALGKQGGRLISCIGDGSFQLTAQEVSTMIRYDANPIIFLINNGGYTIEVEIHDGPYNTIKNWDYAGLIEVFGAGEGKAWGTRATTEGELDAAIAEAQGRDGLCFIEVAIDRDDCNVNLLRWGNQVARNNGRPNRCR</sequence>
<dbReference type="SUPFAM" id="SSF52518">
    <property type="entry name" value="Thiamin diphosphate-binding fold (THDP-binding)"/>
    <property type="match status" value="2"/>
</dbReference>
<dbReference type="Pfam" id="PF02775">
    <property type="entry name" value="TPP_enzyme_C"/>
    <property type="match status" value="1"/>
</dbReference>
<keyword evidence="9" id="KW-0456">Lyase</keyword>
<dbReference type="InterPro" id="IPR012000">
    <property type="entry name" value="Thiamin_PyroP_enz_cen_dom"/>
</dbReference>
<gene>
    <name evidence="14" type="ORF">M3P21_15510</name>
</gene>
<dbReference type="RefSeq" id="WP_249711270.1">
    <property type="nucleotide sequence ID" value="NZ_JAMFMB010000020.1"/>
</dbReference>
<feature type="domain" description="Thiamine pyrophosphate enzyme TPP-binding" evidence="12">
    <location>
        <begin position="412"/>
        <end position="534"/>
    </location>
</feature>
<protein>
    <recommendedName>
        <fullName evidence="4">pyruvate decarboxylase</fullName>
        <ecNumber evidence="4">4.1.1.1</ecNumber>
    </recommendedName>
</protein>
<feature type="domain" description="Thiamine pyrophosphate enzyme central" evidence="11">
    <location>
        <begin position="202"/>
        <end position="321"/>
    </location>
</feature>
<evidence type="ECO:0000256" key="1">
    <source>
        <dbReference type="ARBA" id="ARBA00001041"/>
    </source>
</evidence>
<feature type="domain" description="Thiamine pyrophosphate enzyme N-terminal TPP-binding" evidence="13">
    <location>
        <begin position="7"/>
        <end position="123"/>
    </location>
</feature>
<evidence type="ECO:0000313" key="14">
    <source>
        <dbReference type="EMBL" id="MCL6284939.1"/>
    </source>
</evidence>
<dbReference type="InterPro" id="IPR047214">
    <property type="entry name" value="TPP_PDC_IPDC"/>
</dbReference>
<evidence type="ECO:0000259" key="12">
    <source>
        <dbReference type="Pfam" id="PF02775"/>
    </source>
</evidence>
<dbReference type="Pfam" id="PF00205">
    <property type="entry name" value="TPP_enzyme_M"/>
    <property type="match status" value="1"/>
</dbReference>
<comment type="catalytic activity">
    <reaction evidence="1">
        <text>a 2-oxocarboxylate + H(+) = an aldehyde + CO2</text>
        <dbReference type="Rhea" id="RHEA:11628"/>
        <dbReference type="ChEBI" id="CHEBI:15378"/>
        <dbReference type="ChEBI" id="CHEBI:16526"/>
        <dbReference type="ChEBI" id="CHEBI:17478"/>
        <dbReference type="ChEBI" id="CHEBI:35179"/>
        <dbReference type="EC" id="4.1.1.1"/>
    </reaction>
</comment>
<comment type="similarity">
    <text evidence="3 10">Belongs to the TPP enzyme family.</text>
</comment>
<evidence type="ECO:0000256" key="9">
    <source>
        <dbReference type="ARBA" id="ARBA00023239"/>
    </source>
</evidence>
<comment type="cofactor">
    <cofactor evidence="2">
        <name>thiamine diphosphate</name>
        <dbReference type="ChEBI" id="CHEBI:58937"/>
    </cofactor>
</comment>
<dbReference type="InterPro" id="IPR012110">
    <property type="entry name" value="PDC/IPDC-like"/>
</dbReference>
<keyword evidence="8 10" id="KW-0786">Thiamine pyrophosphate</keyword>
<evidence type="ECO:0000259" key="13">
    <source>
        <dbReference type="Pfam" id="PF02776"/>
    </source>
</evidence>
<name>A0ABT0Q4Z3_9RHOB</name>
<evidence type="ECO:0000256" key="3">
    <source>
        <dbReference type="ARBA" id="ARBA00007812"/>
    </source>
</evidence>
<dbReference type="InterPro" id="IPR012001">
    <property type="entry name" value="Thiamin_PyroP_enz_TPP-bd_dom"/>
</dbReference>
<evidence type="ECO:0000256" key="6">
    <source>
        <dbReference type="ARBA" id="ARBA00022793"/>
    </source>
</evidence>
<organism evidence="14 15">
    <name type="scientific">Ruegeria spongiae</name>
    <dbReference type="NCBI Taxonomy" id="2942209"/>
    <lineage>
        <taxon>Bacteria</taxon>
        <taxon>Pseudomonadati</taxon>
        <taxon>Pseudomonadota</taxon>
        <taxon>Alphaproteobacteria</taxon>
        <taxon>Rhodobacterales</taxon>
        <taxon>Roseobacteraceae</taxon>
        <taxon>Ruegeria</taxon>
    </lineage>
</organism>
<keyword evidence="7" id="KW-0460">Magnesium</keyword>
<dbReference type="CDD" id="cd02005">
    <property type="entry name" value="TPP_PDC_IPDC"/>
    <property type="match status" value="1"/>
</dbReference>
<dbReference type="PIRSF" id="PIRSF036565">
    <property type="entry name" value="Pyruvt_ip_decrb"/>
    <property type="match status" value="1"/>
</dbReference>
<evidence type="ECO:0000256" key="10">
    <source>
        <dbReference type="RuleBase" id="RU362132"/>
    </source>
</evidence>
<evidence type="ECO:0000256" key="5">
    <source>
        <dbReference type="ARBA" id="ARBA00022723"/>
    </source>
</evidence>
<keyword evidence="5" id="KW-0479">Metal-binding</keyword>
<evidence type="ECO:0000259" key="11">
    <source>
        <dbReference type="Pfam" id="PF00205"/>
    </source>
</evidence>
<dbReference type="EC" id="4.1.1.1" evidence="4"/>
<dbReference type="InterPro" id="IPR029061">
    <property type="entry name" value="THDP-binding"/>
</dbReference>
<evidence type="ECO:0000256" key="7">
    <source>
        <dbReference type="ARBA" id="ARBA00022842"/>
    </source>
</evidence>
<keyword evidence="6" id="KW-0210">Decarboxylase</keyword>
<dbReference type="InterPro" id="IPR047213">
    <property type="entry name" value="TPP_PYR_PDC_IPDC-like"/>
</dbReference>
<dbReference type="SUPFAM" id="SSF52467">
    <property type="entry name" value="DHS-like NAD/FAD-binding domain"/>
    <property type="match status" value="1"/>
</dbReference>
<evidence type="ECO:0000256" key="8">
    <source>
        <dbReference type="ARBA" id="ARBA00023052"/>
    </source>
</evidence>